<keyword evidence="3" id="KW-1185">Reference proteome</keyword>
<sequence length="208" mass="22888">MAATNVVEKRFLFEAPPPYEETDGSSLTTVSDLRRMVFVKLPDLLIQDMDVQRTSAILHANSTISATFSSACGSKPCGETNFNAITTSSTQPSSEGLSNSAAITLSQPTTICKATNTRLQSTKAINDGYKQAYDSARNIISKRKRVDAKTFTDHSLKNTGKDEFSTTSSYACEEIRLDNCAMKEKERAEEMSQCSRIPHHKSSPTDRK</sequence>
<evidence type="ECO:0000313" key="3">
    <source>
        <dbReference type="Proteomes" id="UP000053766"/>
    </source>
</evidence>
<dbReference type="Proteomes" id="UP000053766">
    <property type="component" value="Unassembled WGS sequence"/>
</dbReference>
<proteinExistence type="predicted"/>
<accession>A0A0D8XUU9</accession>
<dbReference type="AlphaFoldDB" id="A0A0D8XUU9"/>
<protein>
    <submittedName>
        <fullName evidence="2">Uncharacterized protein</fullName>
    </submittedName>
</protein>
<evidence type="ECO:0000256" key="1">
    <source>
        <dbReference type="SAM" id="MobiDB-lite"/>
    </source>
</evidence>
<reference evidence="3" key="2">
    <citation type="journal article" date="2016" name="Sci. Rep.">
        <title>Dictyocaulus viviparus genome, variome and transcriptome elucidate lungworm biology and support future intervention.</title>
        <authorList>
            <person name="McNulty S.N."/>
            <person name="Strube C."/>
            <person name="Rosa B.A."/>
            <person name="Martin J.C."/>
            <person name="Tyagi R."/>
            <person name="Choi Y.J."/>
            <person name="Wang Q."/>
            <person name="Hallsworth Pepin K."/>
            <person name="Zhang X."/>
            <person name="Ozersky P."/>
            <person name="Wilson R.K."/>
            <person name="Sternberg P.W."/>
            <person name="Gasser R.B."/>
            <person name="Mitreva M."/>
        </authorList>
    </citation>
    <scope>NUCLEOTIDE SEQUENCE [LARGE SCALE GENOMIC DNA]</scope>
    <source>
        <strain evidence="3">HannoverDv2000</strain>
    </source>
</reference>
<dbReference type="OrthoDB" id="5872821at2759"/>
<reference evidence="2 3" key="1">
    <citation type="submission" date="2013-11" db="EMBL/GenBank/DDBJ databases">
        <title>Draft genome of the bovine lungworm Dictyocaulus viviparus.</title>
        <authorList>
            <person name="Mitreva M."/>
        </authorList>
    </citation>
    <scope>NUCLEOTIDE SEQUENCE [LARGE SCALE GENOMIC DNA]</scope>
    <source>
        <strain evidence="2 3">HannoverDv2000</strain>
    </source>
</reference>
<organism evidence="2 3">
    <name type="scientific">Dictyocaulus viviparus</name>
    <name type="common">Bovine lungworm</name>
    <dbReference type="NCBI Taxonomy" id="29172"/>
    <lineage>
        <taxon>Eukaryota</taxon>
        <taxon>Metazoa</taxon>
        <taxon>Ecdysozoa</taxon>
        <taxon>Nematoda</taxon>
        <taxon>Chromadorea</taxon>
        <taxon>Rhabditida</taxon>
        <taxon>Rhabditina</taxon>
        <taxon>Rhabditomorpha</taxon>
        <taxon>Strongyloidea</taxon>
        <taxon>Metastrongylidae</taxon>
        <taxon>Dictyocaulus</taxon>
    </lineage>
</organism>
<name>A0A0D8XUU9_DICVI</name>
<feature type="region of interest" description="Disordered" evidence="1">
    <location>
        <begin position="184"/>
        <end position="208"/>
    </location>
</feature>
<evidence type="ECO:0000313" key="2">
    <source>
        <dbReference type="EMBL" id="KJH47539.1"/>
    </source>
</evidence>
<dbReference type="EMBL" id="KN716303">
    <property type="protein sequence ID" value="KJH47539.1"/>
    <property type="molecule type" value="Genomic_DNA"/>
</dbReference>
<gene>
    <name evidence="2" type="ORF">DICVIV_06380</name>
</gene>